<dbReference type="Proteomes" id="UP001497453">
    <property type="component" value="Chromosome 1"/>
</dbReference>
<organism evidence="3 4">
    <name type="scientific">Somion occarium</name>
    <dbReference type="NCBI Taxonomy" id="3059160"/>
    <lineage>
        <taxon>Eukaryota</taxon>
        <taxon>Fungi</taxon>
        <taxon>Dikarya</taxon>
        <taxon>Basidiomycota</taxon>
        <taxon>Agaricomycotina</taxon>
        <taxon>Agaricomycetes</taxon>
        <taxon>Polyporales</taxon>
        <taxon>Cerrenaceae</taxon>
        <taxon>Somion</taxon>
    </lineage>
</organism>
<feature type="domain" description="DUF6593" evidence="2">
    <location>
        <begin position="140"/>
        <end position="274"/>
    </location>
</feature>
<protein>
    <recommendedName>
        <fullName evidence="2">DUF6593 domain-containing protein</fullName>
    </recommendedName>
</protein>
<feature type="compositionally biased region" description="Polar residues" evidence="1">
    <location>
        <begin position="70"/>
        <end position="96"/>
    </location>
</feature>
<feature type="region of interest" description="Disordered" evidence="1">
    <location>
        <begin position="1"/>
        <end position="96"/>
    </location>
</feature>
<name>A0ABP1CKG8_9APHY</name>
<evidence type="ECO:0000256" key="1">
    <source>
        <dbReference type="SAM" id="MobiDB-lite"/>
    </source>
</evidence>
<sequence>MSIHTNRRSSQASQVPPPGYGHPGSSRRDLPMPPPQIVPVSYSMPQQLSPDGHAPSLFSSAVSERSPSSVHATGPSTISVRSQPRPSASWTRPGQQSATRYSFRTVGFNSMVMEPIPASEDQIPSYFIEVALNCFNPTSFITTIWYGSSREEGSWVGEFELGISAVEGRVNFHGEHRMSDVFKRLSGSRFSAHTNVRNWEWNRGPHVLHWEEITRDHRFDCFRGGDRDKKKYLARLLPRVPGASSTTTLEVSDTGHELLEDILLSALLVERKRQSPMDSNKNDKLFN</sequence>
<dbReference type="Pfam" id="PF20236">
    <property type="entry name" value="DUF6593"/>
    <property type="match status" value="1"/>
</dbReference>
<feature type="compositionally biased region" description="Low complexity" evidence="1">
    <location>
        <begin position="59"/>
        <end position="69"/>
    </location>
</feature>
<reference evidence="4" key="1">
    <citation type="submission" date="2024-04" db="EMBL/GenBank/DDBJ databases">
        <authorList>
            <person name="Shaw F."/>
            <person name="Minotto A."/>
        </authorList>
    </citation>
    <scope>NUCLEOTIDE SEQUENCE [LARGE SCALE GENOMIC DNA]</scope>
</reference>
<evidence type="ECO:0000259" key="2">
    <source>
        <dbReference type="Pfam" id="PF20236"/>
    </source>
</evidence>
<dbReference type="EMBL" id="OZ037944">
    <property type="protein sequence ID" value="CAL1695203.1"/>
    <property type="molecule type" value="Genomic_DNA"/>
</dbReference>
<gene>
    <name evidence="3" type="ORF">GFSPODELE1_LOCUS638</name>
</gene>
<dbReference type="InterPro" id="IPR046528">
    <property type="entry name" value="DUF6593"/>
</dbReference>
<proteinExistence type="predicted"/>
<evidence type="ECO:0000313" key="3">
    <source>
        <dbReference type="EMBL" id="CAL1695203.1"/>
    </source>
</evidence>
<evidence type="ECO:0000313" key="4">
    <source>
        <dbReference type="Proteomes" id="UP001497453"/>
    </source>
</evidence>
<accession>A0ABP1CKG8</accession>
<keyword evidence="4" id="KW-1185">Reference proteome</keyword>